<comment type="caution">
    <text evidence="7">The sequence shown here is derived from an EMBL/GenBank/DDBJ whole genome shotgun (WGS) entry which is preliminary data.</text>
</comment>
<dbReference type="Gene3D" id="3.30.9.10">
    <property type="entry name" value="D-Amino Acid Oxidase, subunit A, domain 2"/>
    <property type="match status" value="1"/>
</dbReference>
<evidence type="ECO:0000256" key="4">
    <source>
        <dbReference type="ARBA" id="ARBA00023002"/>
    </source>
</evidence>
<proteinExistence type="inferred from homology"/>
<evidence type="ECO:0000256" key="2">
    <source>
        <dbReference type="ARBA" id="ARBA00022630"/>
    </source>
</evidence>
<evidence type="ECO:0000313" key="8">
    <source>
        <dbReference type="Proteomes" id="UP000532440"/>
    </source>
</evidence>
<comment type="similarity">
    <text evidence="5">Belongs to the L2HGDH family.</text>
</comment>
<sequence>MQSVQTVVVGAGIVGLAIAQEMARTGREVLILEAADRFGSGISSRNSEVIHAGLYYEPGSLKAQLCVEGRQRLYEWCEARGVAHRRCGKLIVATSADQAPALEGIAERAARAGVEDLAWLNATQAHALESAIACELALHSPSTGIVDSHSLMLSLLGAAEDHGAVLSCRSRVLGVGHGADGLGVSIEADGETMVLQCRELVNSAGLGAVALARKIEGLAVESLPTAWLAKGSYFTLQGRCPFSRLVYPVPNEAGLGVHLTLDLAGQGRFGPDVEWVSTEDYEVDPQRGIRFEEEIRRYWPGLPAGVLQPAYAGIRPKIAGPEEGSRDFIISGPEEHGLPGLVNLFGIESPGLTSSLAIAALVRGLLERTA</sequence>
<dbReference type="AlphaFoldDB" id="A0A7W8M9A1"/>
<gene>
    <name evidence="7" type="ORF">HNQ70_002676</name>
</gene>
<name>A0A7W8M9A1_9BURK</name>
<evidence type="ECO:0000256" key="3">
    <source>
        <dbReference type="ARBA" id="ARBA00022827"/>
    </source>
</evidence>
<accession>A0A7W8M9A1</accession>
<organism evidence="7 8">
    <name type="scientific">Quisquiliibacterium transsilvanicum</name>
    <dbReference type="NCBI Taxonomy" id="1549638"/>
    <lineage>
        <taxon>Bacteria</taxon>
        <taxon>Pseudomonadati</taxon>
        <taxon>Pseudomonadota</taxon>
        <taxon>Betaproteobacteria</taxon>
        <taxon>Burkholderiales</taxon>
        <taxon>Burkholderiaceae</taxon>
        <taxon>Quisquiliibacterium</taxon>
    </lineage>
</organism>
<dbReference type="Gene3D" id="3.50.50.60">
    <property type="entry name" value="FAD/NAD(P)-binding domain"/>
    <property type="match status" value="1"/>
</dbReference>
<dbReference type="Proteomes" id="UP000532440">
    <property type="component" value="Unassembled WGS sequence"/>
</dbReference>
<comment type="cofactor">
    <cofactor evidence="1">
        <name>FAD</name>
        <dbReference type="ChEBI" id="CHEBI:57692"/>
    </cofactor>
</comment>
<dbReference type="PANTHER" id="PTHR43104:SF4">
    <property type="entry name" value="L-2-HYDROXYGLUTARATE DEHYDROGENASE, MITOCHONDRIAL"/>
    <property type="match status" value="1"/>
</dbReference>
<keyword evidence="3" id="KW-0274">FAD</keyword>
<feature type="domain" description="FAD dependent oxidoreductase" evidence="6">
    <location>
        <begin position="7"/>
        <end position="362"/>
    </location>
</feature>
<keyword evidence="4" id="KW-0560">Oxidoreductase</keyword>
<evidence type="ECO:0000259" key="6">
    <source>
        <dbReference type="Pfam" id="PF01266"/>
    </source>
</evidence>
<evidence type="ECO:0000256" key="1">
    <source>
        <dbReference type="ARBA" id="ARBA00001974"/>
    </source>
</evidence>
<protein>
    <submittedName>
        <fullName evidence="7">L-2-hydroxyglutarate oxidase LhgO</fullName>
    </submittedName>
</protein>
<dbReference type="PANTHER" id="PTHR43104">
    <property type="entry name" value="L-2-HYDROXYGLUTARATE DEHYDROGENASE, MITOCHONDRIAL"/>
    <property type="match status" value="1"/>
</dbReference>
<dbReference type="EMBL" id="JACHGB010000005">
    <property type="protein sequence ID" value="MBB5272653.1"/>
    <property type="molecule type" value="Genomic_DNA"/>
</dbReference>
<dbReference type="GO" id="GO:0047545">
    <property type="term" value="F:(S)-2-hydroxyglutarate dehydrogenase activity"/>
    <property type="evidence" value="ECO:0007669"/>
    <property type="project" value="TreeGrafter"/>
</dbReference>
<keyword evidence="2" id="KW-0285">Flavoprotein</keyword>
<evidence type="ECO:0000256" key="5">
    <source>
        <dbReference type="ARBA" id="ARBA00037941"/>
    </source>
</evidence>
<dbReference type="Pfam" id="PF01266">
    <property type="entry name" value="DAO"/>
    <property type="match status" value="1"/>
</dbReference>
<dbReference type="SUPFAM" id="SSF51905">
    <property type="entry name" value="FAD/NAD(P)-binding domain"/>
    <property type="match status" value="1"/>
</dbReference>
<dbReference type="RefSeq" id="WP_183968384.1">
    <property type="nucleotide sequence ID" value="NZ_BAABEW010000012.1"/>
</dbReference>
<reference evidence="7 8" key="1">
    <citation type="submission" date="2020-08" db="EMBL/GenBank/DDBJ databases">
        <title>Genomic Encyclopedia of Type Strains, Phase IV (KMG-IV): sequencing the most valuable type-strain genomes for metagenomic binning, comparative biology and taxonomic classification.</title>
        <authorList>
            <person name="Goeker M."/>
        </authorList>
    </citation>
    <scope>NUCLEOTIDE SEQUENCE [LARGE SCALE GENOMIC DNA]</scope>
    <source>
        <strain evidence="7 8">DSM 29781</strain>
    </source>
</reference>
<keyword evidence="8" id="KW-1185">Reference proteome</keyword>
<dbReference type="InterPro" id="IPR006076">
    <property type="entry name" value="FAD-dep_OxRdtase"/>
</dbReference>
<dbReference type="InterPro" id="IPR036188">
    <property type="entry name" value="FAD/NAD-bd_sf"/>
</dbReference>
<evidence type="ECO:0000313" key="7">
    <source>
        <dbReference type="EMBL" id="MBB5272653.1"/>
    </source>
</evidence>